<feature type="region of interest" description="Disordered" evidence="4">
    <location>
        <begin position="958"/>
        <end position="990"/>
    </location>
</feature>
<feature type="compositionally biased region" description="Polar residues" evidence="4">
    <location>
        <begin position="1155"/>
        <end position="1175"/>
    </location>
</feature>
<feature type="domain" description="Bromo" evidence="5">
    <location>
        <begin position="465"/>
        <end position="535"/>
    </location>
</feature>
<dbReference type="OrthoDB" id="303107at2759"/>
<dbReference type="InterPro" id="IPR036427">
    <property type="entry name" value="Bromodomain-like_sf"/>
</dbReference>
<protein>
    <submittedName>
        <fullName evidence="6">CECR2 histone acetyl-lysine reader</fullName>
    </submittedName>
</protein>
<dbReference type="GO" id="GO:0007338">
    <property type="term" value="P:single fertilization"/>
    <property type="evidence" value="ECO:0007669"/>
    <property type="project" value="TreeGrafter"/>
</dbReference>
<dbReference type="Proteomes" id="UP000694569">
    <property type="component" value="Unplaced"/>
</dbReference>
<dbReference type="GeneTree" id="ENSGT00940000160360"/>
<evidence type="ECO:0000256" key="1">
    <source>
        <dbReference type="ARBA" id="ARBA00023117"/>
    </source>
</evidence>
<feature type="compositionally biased region" description="Polar residues" evidence="4">
    <location>
        <begin position="1112"/>
        <end position="1123"/>
    </location>
</feature>
<feature type="compositionally biased region" description="Polar residues" evidence="4">
    <location>
        <begin position="1088"/>
        <end position="1102"/>
    </location>
</feature>
<dbReference type="InterPro" id="IPR029614">
    <property type="entry name" value="CECR2"/>
</dbReference>
<feature type="region of interest" description="Disordered" evidence="4">
    <location>
        <begin position="1063"/>
        <end position="1276"/>
    </location>
</feature>
<feature type="coiled-coil region" evidence="3">
    <location>
        <begin position="376"/>
        <end position="403"/>
    </location>
</feature>
<dbReference type="SMART" id="SM00297">
    <property type="entry name" value="BROMO"/>
    <property type="match status" value="1"/>
</dbReference>
<feature type="region of interest" description="Disordered" evidence="4">
    <location>
        <begin position="556"/>
        <end position="611"/>
    </location>
</feature>
<dbReference type="Ensembl" id="ENSLLET00000023180.1">
    <property type="protein sequence ID" value="ENSLLEP00000022318.1"/>
    <property type="gene ID" value="ENSLLEG00000014060.1"/>
</dbReference>
<dbReference type="Gene3D" id="1.20.920.10">
    <property type="entry name" value="Bromodomain-like"/>
    <property type="match status" value="1"/>
</dbReference>
<accession>A0A8C5N350</accession>
<feature type="region of interest" description="Disordered" evidence="4">
    <location>
        <begin position="1404"/>
        <end position="1433"/>
    </location>
</feature>
<dbReference type="PANTHER" id="PTHR47092">
    <property type="entry name" value="CAT EYE SYNDROME CRITICAL REGION PROTEIN 2"/>
    <property type="match status" value="1"/>
</dbReference>
<feature type="region of interest" description="Disordered" evidence="4">
    <location>
        <begin position="1288"/>
        <end position="1309"/>
    </location>
</feature>
<evidence type="ECO:0000256" key="4">
    <source>
        <dbReference type="SAM" id="MobiDB-lite"/>
    </source>
</evidence>
<dbReference type="PROSITE" id="PS00633">
    <property type="entry name" value="BROMODOMAIN_1"/>
    <property type="match status" value="1"/>
</dbReference>
<evidence type="ECO:0000256" key="3">
    <source>
        <dbReference type="SAM" id="Coils"/>
    </source>
</evidence>
<dbReference type="InterPro" id="IPR018359">
    <property type="entry name" value="Bromodomain_CS"/>
</dbReference>
<evidence type="ECO:0000313" key="7">
    <source>
        <dbReference type="Proteomes" id="UP000694569"/>
    </source>
</evidence>
<feature type="region of interest" description="Disordered" evidence="4">
    <location>
        <begin position="765"/>
        <end position="786"/>
    </location>
</feature>
<keyword evidence="7" id="KW-1185">Reference proteome</keyword>
<gene>
    <name evidence="6" type="primary">CECR2</name>
</gene>
<dbReference type="CDD" id="cd05509">
    <property type="entry name" value="Bromo_gcn5_like"/>
    <property type="match status" value="1"/>
</dbReference>
<feature type="compositionally biased region" description="Basic and acidic residues" evidence="4">
    <location>
        <begin position="1412"/>
        <end position="1433"/>
    </location>
</feature>
<dbReference type="GO" id="GO:0006338">
    <property type="term" value="P:chromatin remodeling"/>
    <property type="evidence" value="ECO:0007669"/>
    <property type="project" value="InterPro"/>
</dbReference>
<dbReference type="Pfam" id="PF00439">
    <property type="entry name" value="Bromodomain"/>
    <property type="match status" value="1"/>
</dbReference>
<evidence type="ECO:0000313" key="6">
    <source>
        <dbReference type="Ensembl" id="ENSLLEP00000022318.1"/>
    </source>
</evidence>
<name>A0A8C5N350_9ANUR</name>
<dbReference type="PROSITE" id="PS50014">
    <property type="entry name" value="BROMODOMAIN_2"/>
    <property type="match status" value="1"/>
</dbReference>
<feature type="compositionally biased region" description="Polar residues" evidence="4">
    <location>
        <begin position="1027"/>
        <end position="1044"/>
    </location>
</feature>
<keyword evidence="3" id="KW-0175">Coiled coil</keyword>
<reference evidence="6" key="2">
    <citation type="submission" date="2025-09" db="UniProtKB">
        <authorList>
            <consortium name="Ensembl"/>
        </authorList>
    </citation>
    <scope>IDENTIFICATION</scope>
</reference>
<dbReference type="SUPFAM" id="SSF47370">
    <property type="entry name" value="Bromodomain"/>
    <property type="match status" value="1"/>
</dbReference>
<evidence type="ECO:0000256" key="2">
    <source>
        <dbReference type="PROSITE-ProRule" id="PRU00035"/>
    </source>
</evidence>
<dbReference type="GO" id="GO:0090537">
    <property type="term" value="C:CERF complex"/>
    <property type="evidence" value="ECO:0007669"/>
    <property type="project" value="InterPro"/>
</dbReference>
<proteinExistence type="predicted"/>
<feature type="compositionally biased region" description="Basic and acidic residues" evidence="4">
    <location>
        <begin position="583"/>
        <end position="602"/>
    </location>
</feature>
<feature type="compositionally biased region" description="Low complexity" evidence="4">
    <location>
        <begin position="1184"/>
        <end position="1199"/>
    </location>
</feature>
<evidence type="ECO:0000259" key="5">
    <source>
        <dbReference type="PROSITE" id="PS50014"/>
    </source>
</evidence>
<feature type="region of interest" description="Disordered" evidence="4">
    <location>
        <begin position="692"/>
        <end position="734"/>
    </location>
</feature>
<feature type="compositionally biased region" description="Polar residues" evidence="4">
    <location>
        <begin position="1208"/>
        <end position="1233"/>
    </location>
</feature>
<feature type="region of interest" description="Disordered" evidence="4">
    <location>
        <begin position="1024"/>
        <end position="1046"/>
    </location>
</feature>
<sequence length="1570" mass="176913">MKQQDPLRECSFNVSPSLFSPPLQLPPPLHLLPPRPVLTLYAERARGAALGMPPDSALKELRSCWQVPAIAHFCSLFRTAFQLPDFEIEELEDALYKDNVEFLSELVASLLQGCYQRQDITSQTYQVYLEDIISYRWELEEGKPNPLKGASFHQLPLCTRLEILHKLCDYRLDADDVFDLLKGLDADSLRVEPLGEDAVGNLYWYFYGTRLYKEEPSWEKQQRDLQEAAELAVTPVRKRGRPPKKKKLEEAVISEKVKVLQLALDETLKQGAASPGEGSWYLLCQTEQEWREVAESFKEKVSPKESHLYKILSEEFLPEICNMITQKELKIQKVQSKLAAKGLSGYSVYRNFRHKEQHLEKSFEDGEEERQLLLVVQRKEQELLQKEERKKILAEKVKSVEERARRRKLREERAWLLSQGKELPPELSQLEPSSPIRMEYRSPELFNFDLDDHYTGMYKVLDAVKAHKDSWPFLEPVDESYAPNYYNIITSPMDISRVEQRLCSGYYLTKEQFISDMKTIFENCAKYNGQDSEYTQMAENMERCFKKALLKHLPEDGDSDGESWIQADHEKPLKRRSQTRSFKARDWRKNREDTGKKQKEENNNPTLPVQRQEVMDRSLDPAMINSSNQHPFPYRMQYGGMSRQMPLDNHMSTPLRGSDAGLGYKSAQLPEQHMGNPIPYTESYIVQPVSGSTDLHSSELHNNMSKDSRQCQRSQNAPNSPRPRMAVQDGGGMQQQVPYPAGYMTRPTFHPPGSFYPHRLGLPATTWNGGNNHGPPPSTGQPQFPSSVDQHIVRQHVPNYNARHAYNTISNSMMDSPEMMAMQRLSSLACPLSPHYPSQTVSSSYPTAQKPSISTVYTPVEKSGASVPYPLEKRGASKLYQPLEKTCMPTPYLTEEKPDMPPLYQQSENCGKPMPHPPPEKPGLPAFYPATKNPDSHALSPPAEALNVPVLYLPSTKPHSFSSYPPPPTSSLATPCKPTEGSGLQKPCPLTGKAHPEAEIPEKPSPYTSEIKPSMGTHYQTVEEPGASTQCQPVEEPGTTTSFPVTERSRAITLHSSIEKHSAHTVYPSKDPCALAPYPPKEKPEAPTSNPTGHSSVPTSCPSAEKPGTLAQYPSTETSTMSYPPTEKPITKNVDMCQVPSKKSNKQRLKDLSASPVTQIKSKSWSVPSTHPTHTNGKHKKSCSSQGPPSQSGSAMSAMLQENEKSRGSGSRINPDCNQASNMNHHNNQSNRSGLEEKADPSNINEPGRSTLKMEPVSVTQPEMSHPQPDIPGLETRPNFVSMVTHGNTKPGYGTRHNQGTERPQELSPSGFPIQRYGNVHPQAYPGTFPRYPHQGPAYGYPHPQQMQNSYLPYQRPTYYQPEYPQWQGNINQSPQHRNTYTGSIGVQGIAELRTILMSPLLEGEPKAVPGESKEHNDEADSVSDRPESPKQFLDLDSHKRQSAGFVYGGPQTWGSPNFRPHSNMSSPAYQPQHYHLQRFQPPYMRCSPHSAHGQPNGHSVRPGYQHPGHNRGHFQTVMMDHNSGLPSFSDMYQPQEMSFHMQSPPFHKNRALGHGEMVQKPPAVPLDQT</sequence>
<organism evidence="6 7">
    <name type="scientific">Leptobrachium leishanense</name>
    <name type="common">Leishan spiny toad</name>
    <dbReference type="NCBI Taxonomy" id="445787"/>
    <lineage>
        <taxon>Eukaryota</taxon>
        <taxon>Metazoa</taxon>
        <taxon>Chordata</taxon>
        <taxon>Craniata</taxon>
        <taxon>Vertebrata</taxon>
        <taxon>Euteleostomi</taxon>
        <taxon>Amphibia</taxon>
        <taxon>Batrachia</taxon>
        <taxon>Anura</taxon>
        <taxon>Pelobatoidea</taxon>
        <taxon>Megophryidae</taxon>
        <taxon>Leptobrachium</taxon>
    </lineage>
</organism>
<feature type="compositionally biased region" description="Basic and acidic residues" evidence="4">
    <location>
        <begin position="696"/>
        <end position="710"/>
    </location>
</feature>
<reference evidence="6" key="1">
    <citation type="submission" date="2025-08" db="UniProtKB">
        <authorList>
            <consortium name="Ensembl"/>
        </authorList>
    </citation>
    <scope>IDENTIFICATION</scope>
</reference>
<dbReference type="InterPro" id="IPR001487">
    <property type="entry name" value="Bromodomain"/>
</dbReference>
<dbReference type="PRINTS" id="PR00503">
    <property type="entry name" value="BROMODOMAIN"/>
</dbReference>
<keyword evidence="1 2" id="KW-0103">Bromodomain</keyword>
<dbReference type="PANTHER" id="PTHR47092:SF1">
    <property type="entry name" value="CHROMATIN REMODELING REGULATOR CECR2"/>
    <property type="match status" value="1"/>
</dbReference>